<reference evidence="5 6" key="1">
    <citation type="submission" date="2015-01" db="EMBL/GenBank/DDBJ databases">
        <title>The Genome Sequence of Rhinocladiella mackenzie CBS 650.93.</title>
        <authorList>
            <consortium name="The Broad Institute Genomics Platform"/>
            <person name="Cuomo C."/>
            <person name="de Hoog S."/>
            <person name="Gorbushina A."/>
            <person name="Stielow B."/>
            <person name="Teixiera M."/>
            <person name="Abouelleil A."/>
            <person name="Chapman S.B."/>
            <person name="Priest M."/>
            <person name="Young S.K."/>
            <person name="Wortman J."/>
            <person name="Nusbaum C."/>
            <person name="Birren B."/>
        </authorList>
    </citation>
    <scope>NUCLEOTIDE SEQUENCE [LARGE SCALE GENOMIC DNA]</scope>
    <source>
        <strain evidence="5 6">CBS 650.93</strain>
    </source>
</reference>
<dbReference type="AlphaFoldDB" id="A0A0D2G3P9"/>
<feature type="domain" description="Aldehyde dehydrogenase" evidence="4">
    <location>
        <begin position="36"/>
        <end position="471"/>
    </location>
</feature>
<dbReference type="HOGENOM" id="CLU_005391_1_0_1"/>
<dbReference type="VEuPathDB" id="FungiDB:Z518_00316"/>
<dbReference type="Gene3D" id="3.40.605.10">
    <property type="entry name" value="Aldehyde Dehydrogenase, Chain A, domain 1"/>
    <property type="match status" value="1"/>
</dbReference>
<proteinExistence type="inferred from homology"/>
<dbReference type="GO" id="GO:0009450">
    <property type="term" value="P:gamma-aminobutyric acid catabolic process"/>
    <property type="evidence" value="ECO:0007669"/>
    <property type="project" value="TreeGrafter"/>
</dbReference>
<dbReference type="InterPro" id="IPR050740">
    <property type="entry name" value="Aldehyde_DH_Superfamily"/>
</dbReference>
<dbReference type="InterPro" id="IPR029510">
    <property type="entry name" value="Ald_DH_CS_GLU"/>
</dbReference>
<dbReference type="InterPro" id="IPR016163">
    <property type="entry name" value="Ald_DH_C"/>
</dbReference>
<sequence length="475" mass="51874">MHSKKIPLIIHGEDVFVSEADGGILFTPNPDIPDSNHWKAQGGTPDLCREAVESCSKAFEGWRKTAPTERRRFFNRLAQLLRVRRQELHSTIKEELQCSDTWASINVEDSIALAEQIAGLCTSGILSSTVPEVRAPGAHGVVFKEPLGVVLAIAPWNAPAILGLRSVAAAVAAGNCAVFKGSELSPRTHYFIAKLFKDAELPPGVVNFLVHRPQDAVEIFETLISHPAIRKCNFTGSTRVGRYVAMRAAHYLKPVLLELGGKNFAIVLNDADLESAAQMILEGAFLNTGQICMSTDIVLTTEESYPKLCAALEKAYTSLHTHATQVISIKSEERIQLLLKDAESKGASLFPQLSHNGGGLEPTIIKDLKREMAFWEEESFGPLVGIAKVKDVDEAVETVNQCNYGLSAAIFTQSNLKMMDLGRRLNCGAVHINGPTVHDEATLPHGGFRESGWGRFGGHWAFEEFLQTKTVIVNA</sequence>
<dbReference type="InterPro" id="IPR016162">
    <property type="entry name" value="Ald_DH_N"/>
</dbReference>
<evidence type="ECO:0000313" key="5">
    <source>
        <dbReference type="EMBL" id="KIX09237.1"/>
    </source>
</evidence>
<dbReference type="InterPro" id="IPR016161">
    <property type="entry name" value="Ald_DH/histidinol_DH"/>
</dbReference>
<accession>A0A0D2G3P9</accession>
<dbReference type="RefSeq" id="XP_013276373.1">
    <property type="nucleotide sequence ID" value="XM_013420919.1"/>
</dbReference>
<protein>
    <recommendedName>
        <fullName evidence="4">Aldehyde dehydrogenase domain-containing protein</fullName>
    </recommendedName>
</protein>
<dbReference type="STRING" id="1442369.A0A0D2G3P9"/>
<dbReference type="SUPFAM" id="SSF53720">
    <property type="entry name" value="ALDH-like"/>
    <property type="match status" value="1"/>
</dbReference>
<organism evidence="5 6">
    <name type="scientific">Rhinocladiella mackenziei CBS 650.93</name>
    <dbReference type="NCBI Taxonomy" id="1442369"/>
    <lineage>
        <taxon>Eukaryota</taxon>
        <taxon>Fungi</taxon>
        <taxon>Dikarya</taxon>
        <taxon>Ascomycota</taxon>
        <taxon>Pezizomycotina</taxon>
        <taxon>Eurotiomycetes</taxon>
        <taxon>Chaetothyriomycetidae</taxon>
        <taxon>Chaetothyriales</taxon>
        <taxon>Herpotrichiellaceae</taxon>
        <taxon>Rhinocladiella</taxon>
    </lineage>
</organism>
<keyword evidence="1 3" id="KW-0560">Oxidoreductase</keyword>
<dbReference type="InterPro" id="IPR015590">
    <property type="entry name" value="Aldehyde_DH_dom"/>
</dbReference>
<dbReference type="PANTHER" id="PTHR43353">
    <property type="entry name" value="SUCCINATE-SEMIALDEHYDE DEHYDROGENASE, MITOCHONDRIAL"/>
    <property type="match status" value="1"/>
</dbReference>
<dbReference type="Proteomes" id="UP000053617">
    <property type="component" value="Unassembled WGS sequence"/>
</dbReference>
<gene>
    <name evidence="5" type="ORF">Z518_00316</name>
</gene>
<dbReference type="OrthoDB" id="310895at2759"/>
<evidence type="ECO:0000256" key="2">
    <source>
        <dbReference type="PROSITE-ProRule" id="PRU10007"/>
    </source>
</evidence>
<dbReference type="Pfam" id="PF00171">
    <property type="entry name" value="Aldedh"/>
    <property type="match status" value="1"/>
</dbReference>
<dbReference type="PROSITE" id="PS00687">
    <property type="entry name" value="ALDEHYDE_DEHYDR_GLU"/>
    <property type="match status" value="1"/>
</dbReference>
<dbReference type="Gene3D" id="3.40.309.10">
    <property type="entry name" value="Aldehyde Dehydrogenase, Chain A, domain 2"/>
    <property type="match status" value="1"/>
</dbReference>
<dbReference type="GeneID" id="25288387"/>
<keyword evidence="6" id="KW-1185">Reference proteome</keyword>
<dbReference type="GO" id="GO:0004777">
    <property type="term" value="F:succinate-semialdehyde dehydrogenase (NAD+) activity"/>
    <property type="evidence" value="ECO:0007669"/>
    <property type="project" value="TreeGrafter"/>
</dbReference>
<name>A0A0D2G3P9_9EURO</name>
<feature type="active site" evidence="2">
    <location>
        <position position="258"/>
    </location>
</feature>
<dbReference type="EMBL" id="KN847475">
    <property type="protein sequence ID" value="KIX09237.1"/>
    <property type="molecule type" value="Genomic_DNA"/>
</dbReference>
<comment type="similarity">
    <text evidence="3">Belongs to the aldehyde dehydrogenase family.</text>
</comment>
<evidence type="ECO:0000256" key="1">
    <source>
        <dbReference type="ARBA" id="ARBA00023002"/>
    </source>
</evidence>
<evidence type="ECO:0000313" key="6">
    <source>
        <dbReference type="Proteomes" id="UP000053617"/>
    </source>
</evidence>
<evidence type="ECO:0000259" key="4">
    <source>
        <dbReference type="Pfam" id="PF00171"/>
    </source>
</evidence>
<dbReference type="PANTHER" id="PTHR43353:SF6">
    <property type="entry name" value="CYTOPLASMIC ALDEHYDE DEHYDROGENASE (EUROFUNG)"/>
    <property type="match status" value="1"/>
</dbReference>
<evidence type="ECO:0000256" key="3">
    <source>
        <dbReference type="RuleBase" id="RU003345"/>
    </source>
</evidence>